<sequence>MGVPDNELAWGLTVMTPGNVTTHGRGIPESLAKLRRDATWWFQNSSEDTRIVILISIKQATKEIRFEKWQLVPPNVSRPVTWQAIDQLRQQPSQMTPLCPAAGERTITGGPLVIPFRAMFDRQPTGAEGDIFISYEGFQTITRFV</sequence>
<evidence type="ECO:0000313" key="2">
    <source>
        <dbReference type="Proteomes" id="UP000325579"/>
    </source>
</evidence>
<dbReference type="Proteomes" id="UP000325579">
    <property type="component" value="Unassembled WGS sequence"/>
</dbReference>
<name>A0A5N7CVD5_9EURO</name>
<dbReference type="AlphaFoldDB" id="A0A5N7CVD5"/>
<organism evidence="1 2">
    <name type="scientific">Aspergillus pseudonomiae</name>
    <dbReference type="NCBI Taxonomy" id="1506151"/>
    <lineage>
        <taxon>Eukaryota</taxon>
        <taxon>Fungi</taxon>
        <taxon>Dikarya</taxon>
        <taxon>Ascomycota</taxon>
        <taxon>Pezizomycotina</taxon>
        <taxon>Eurotiomycetes</taxon>
        <taxon>Eurotiomycetidae</taxon>
        <taxon>Eurotiales</taxon>
        <taxon>Aspergillaceae</taxon>
        <taxon>Aspergillus</taxon>
        <taxon>Aspergillus subgen. Circumdati</taxon>
    </lineage>
</organism>
<protein>
    <submittedName>
        <fullName evidence="1">Uncharacterized protein</fullName>
    </submittedName>
</protein>
<reference evidence="1 2" key="1">
    <citation type="submission" date="2019-04" db="EMBL/GenBank/DDBJ databases">
        <authorList>
            <consortium name="DOE Joint Genome Institute"/>
            <person name="Mondo S."/>
            <person name="Kjaerbolling I."/>
            <person name="Vesth T."/>
            <person name="Frisvad J.C."/>
            <person name="Nybo J.L."/>
            <person name="Theobald S."/>
            <person name="Kildgaard S."/>
            <person name="Isbrandt T."/>
            <person name="Kuo A."/>
            <person name="Sato A."/>
            <person name="Lyhne E.K."/>
            <person name="Kogle M.E."/>
            <person name="Wiebenga A."/>
            <person name="Kun R.S."/>
            <person name="Lubbers R.J."/>
            <person name="Makela M.R."/>
            <person name="Barry K."/>
            <person name="Chovatia M."/>
            <person name="Clum A."/>
            <person name="Daum C."/>
            <person name="Haridas S."/>
            <person name="He G."/>
            <person name="LaButti K."/>
            <person name="Lipzen A."/>
            <person name="Riley R."/>
            <person name="Salamov A."/>
            <person name="Simmons B.A."/>
            <person name="Magnuson J.K."/>
            <person name="Henrissat B."/>
            <person name="Mortensen U.H."/>
            <person name="Larsen T.O."/>
            <person name="Devries R.P."/>
            <person name="Grigoriev I.V."/>
            <person name="Machida M."/>
            <person name="Baker S.E."/>
            <person name="Andersen M.R."/>
            <person name="Cantor M.N."/>
            <person name="Hua S.X."/>
        </authorList>
    </citation>
    <scope>NUCLEOTIDE SEQUENCE [LARGE SCALE GENOMIC DNA]</scope>
    <source>
        <strain evidence="1 2">CBS 119388</strain>
    </source>
</reference>
<proteinExistence type="predicted"/>
<dbReference type="GeneID" id="43668480"/>
<accession>A0A5N7CVD5</accession>
<gene>
    <name evidence="1" type="ORF">BDV37DRAFT_265471</name>
</gene>
<dbReference type="OrthoDB" id="76567at2759"/>
<evidence type="ECO:0000313" key="1">
    <source>
        <dbReference type="EMBL" id="KAE8397553.1"/>
    </source>
</evidence>
<dbReference type="EMBL" id="ML736889">
    <property type="protein sequence ID" value="KAE8397553.1"/>
    <property type="molecule type" value="Genomic_DNA"/>
</dbReference>
<keyword evidence="2" id="KW-1185">Reference proteome</keyword>
<dbReference type="RefSeq" id="XP_031934872.1">
    <property type="nucleotide sequence ID" value="XM_032083789.1"/>
</dbReference>